<reference evidence="2 3" key="2">
    <citation type="journal article" date="2011" name="ISME J.">
        <title>RNA-seq reveals cooperative metabolic interactions between two termite-gut spirochete species in co-culture.</title>
        <authorList>
            <person name="Rosenthal A.Z."/>
            <person name="Matson E.G."/>
            <person name="Eldar A."/>
            <person name="Leadbetter J.R."/>
        </authorList>
    </citation>
    <scope>NUCLEOTIDE SEQUENCE [LARGE SCALE GENOMIC DNA]</scope>
    <source>
        <strain evidence="3">ATCC BAA-888 / DSM 13862 / ZAS-9</strain>
    </source>
</reference>
<dbReference type="PANTHER" id="PTHR10151">
    <property type="entry name" value="ECTONUCLEOTIDE PYROPHOSPHATASE/PHOSPHODIESTERASE"/>
    <property type="match status" value="1"/>
</dbReference>
<evidence type="ECO:0000313" key="3">
    <source>
        <dbReference type="Proteomes" id="UP000009222"/>
    </source>
</evidence>
<dbReference type="STRING" id="545695.TREAZ_1609"/>
<reference evidence="3" key="1">
    <citation type="submission" date="2009-12" db="EMBL/GenBank/DDBJ databases">
        <title>Complete sequence of Treponema azotonutricium strain ZAS-9.</title>
        <authorList>
            <person name="Tetu S.G."/>
            <person name="Matson E."/>
            <person name="Ren Q."/>
            <person name="Seshadri R."/>
            <person name="Elbourne L."/>
            <person name="Hassan K.A."/>
            <person name="Durkin A."/>
            <person name="Radune D."/>
            <person name="Mohamoud Y."/>
            <person name="Shay R."/>
            <person name="Jin S."/>
            <person name="Zhang X."/>
            <person name="Lucey K."/>
            <person name="Ballor N.R."/>
            <person name="Ottesen E."/>
            <person name="Rosenthal R."/>
            <person name="Allen A."/>
            <person name="Leadbetter J.R."/>
            <person name="Paulsen I.T."/>
        </authorList>
    </citation>
    <scope>NUCLEOTIDE SEQUENCE [LARGE SCALE GENOMIC DNA]</scope>
    <source>
        <strain evidence="3">ATCC BAA-888 / DSM 13862 / ZAS-9</strain>
    </source>
</reference>
<dbReference type="eggNOG" id="COG1524">
    <property type="taxonomic scope" value="Bacteria"/>
</dbReference>
<dbReference type="InParanoid" id="F5YDE4"/>
<dbReference type="CDD" id="cd00016">
    <property type="entry name" value="ALP_like"/>
    <property type="match status" value="1"/>
</dbReference>
<dbReference type="AlphaFoldDB" id="F5YDE4"/>
<proteinExistence type="predicted"/>
<dbReference type="InterPro" id="IPR002591">
    <property type="entry name" value="Phosphodiest/P_Trfase"/>
</dbReference>
<accession>F5YDE4</accession>
<dbReference type="SUPFAM" id="SSF53649">
    <property type="entry name" value="Alkaline phosphatase-like"/>
    <property type="match status" value="1"/>
</dbReference>
<organism evidence="2 3">
    <name type="scientific">Leadbettera azotonutricia (strain ATCC BAA-888 / DSM 13862 / ZAS-9)</name>
    <name type="common">Treponema azotonutricium</name>
    <dbReference type="NCBI Taxonomy" id="545695"/>
    <lineage>
        <taxon>Bacteria</taxon>
        <taxon>Pseudomonadati</taxon>
        <taxon>Spirochaetota</taxon>
        <taxon>Spirochaetia</taxon>
        <taxon>Spirochaetales</taxon>
        <taxon>Breznakiellaceae</taxon>
        <taxon>Leadbettera</taxon>
    </lineage>
</organism>
<evidence type="ECO:0000313" key="2">
    <source>
        <dbReference type="EMBL" id="AEF80905.1"/>
    </source>
</evidence>
<dbReference type="Pfam" id="PF01663">
    <property type="entry name" value="Phosphodiest"/>
    <property type="match status" value="1"/>
</dbReference>
<feature type="signal peptide" evidence="1">
    <location>
        <begin position="1"/>
        <end position="30"/>
    </location>
</feature>
<keyword evidence="3" id="KW-1185">Reference proteome</keyword>
<dbReference type="Proteomes" id="UP000009222">
    <property type="component" value="Chromosome"/>
</dbReference>
<sequence length="307" mass="33779">MKKKTLFSRISCAMLHAVLLTTCASVPRIAEDESAIHVVLIGLDAWGAYSVPGADIPVIRQMMAHGAYTLEDLSVMPSDSAPNWMSMFSGADPGLHGFTSWNSKEPGFQPAAVDSRAFFPGIFGLLRDQKPESTIAYFYEWSGMKYLVPKDVPNRMKLVPLLSYWKPGANKIARYIKKQKPGFAFIGFYGTDMTGHSKGHDTPAYYKKLSQIDGYIGIIEQAVKDAGIYDNTIFILTADHGGVGKGHGGESMQERQVPLILYGKGIKKGYEIVGEVHTYDTASTIARIFGLVQPDVWIGKPVEEAFE</sequence>
<dbReference type="Gene3D" id="3.40.720.10">
    <property type="entry name" value="Alkaline Phosphatase, subunit A"/>
    <property type="match status" value="2"/>
</dbReference>
<dbReference type="KEGG" id="taz:TREAZ_1609"/>
<name>F5YDE4_LEAAZ</name>
<gene>
    <name evidence="2" type="ordered locus">TREAZ_1609</name>
</gene>
<dbReference type="GO" id="GO:0016787">
    <property type="term" value="F:hydrolase activity"/>
    <property type="evidence" value="ECO:0007669"/>
    <property type="project" value="UniProtKB-ARBA"/>
</dbReference>
<dbReference type="HOGENOM" id="CLU_078712_0_0_12"/>
<keyword evidence="1" id="KW-0732">Signal</keyword>
<dbReference type="InterPro" id="IPR017850">
    <property type="entry name" value="Alkaline_phosphatase_core_sf"/>
</dbReference>
<dbReference type="RefSeq" id="WP_015710409.1">
    <property type="nucleotide sequence ID" value="NC_015577.1"/>
</dbReference>
<dbReference type="EMBL" id="CP001841">
    <property type="protein sequence ID" value="AEF80905.1"/>
    <property type="molecule type" value="Genomic_DNA"/>
</dbReference>
<protein>
    <submittedName>
        <fullName evidence="2">Putative sulfatase</fullName>
    </submittedName>
</protein>
<dbReference type="PANTHER" id="PTHR10151:SF120">
    <property type="entry name" value="BIS(5'-ADENOSYL)-TRIPHOSPHATASE"/>
    <property type="match status" value="1"/>
</dbReference>
<evidence type="ECO:0000256" key="1">
    <source>
        <dbReference type="SAM" id="SignalP"/>
    </source>
</evidence>
<dbReference type="OrthoDB" id="279982at2"/>
<feature type="chain" id="PRO_5003331744" evidence="1">
    <location>
        <begin position="31"/>
        <end position="307"/>
    </location>
</feature>